<dbReference type="InterPro" id="IPR000944">
    <property type="entry name" value="Tscrpt_reg_Rrf2"/>
</dbReference>
<keyword evidence="2" id="KW-1185">Reference proteome</keyword>
<gene>
    <name evidence="1" type="ORF">DFP98_1385</name>
</gene>
<dbReference type="PROSITE" id="PS01332">
    <property type="entry name" value="HTH_RRF2_1"/>
    <property type="match status" value="1"/>
</dbReference>
<dbReference type="RefSeq" id="WP_116064819.1">
    <property type="nucleotide sequence ID" value="NZ_QRDZ01000038.1"/>
</dbReference>
<dbReference type="Gene3D" id="1.10.10.10">
    <property type="entry name" value="Winged helix-like DNA-binding domain superfamily/Winged helix DNA-binding domain"/>
    <property type="match status" value="1"/>
</dbReference>
<accession>A0A3D9I4Q1</accession>
<proteinExistence type="predicted"/>
<dbReference type="PANTHER" id="PTHR33221">
    <property type="entry name" value="WINGED HELIX-TURN-HELIX TRANSCRIPTIONAL REGULATOR, RRF2 FAMILY"/>
    <property type="match status" value="1"/>
</dbReference>
<dbReference type="PANTHER" id="PTHR33221:SF15">
    <property type="entry name" value="HTH-TYPE TRANSCRIPTIONAL REGULATOR YWGB-RELATED"/>
    <property type="match status" value="1"/>
</dbReference>
<dbReference type="OrthoDB" id="32510at2"/>
<organism evidence="1 2">
    <name type="scientific">Cohnella phaseoli</name>
    <dbReference type="NCBI Taxonomy" id="456490"/>
    <lineage>
        <taxon>Bacteria</taxon>
        <taxon>Bacillati</taxon>
        <taxon>Bacillota</taxon>
        <taxon>Bacilli</taxon>
        <taxon>Bacillales</taxon>
        <taxon>Paenibacillaceae</taxon>
        <taxon>Cohnella</taxon>
    </lineage>
</organism>
<comment type="caution">
    <text evidence="1">The sequence shown here is derived from an EMBL/GenBank/DDBJ whole genome shotgun (WGS) entry which is preliminary data.</text>
</comment>
<dbReference type="EMBL" id="QRDZ01000038">
    <property type="protein sequence ID" value="RED56640.1"/>
    <property type="molecule type" value="Genomic_DNA"/>
</dbReference>
<evidence type="ECO:0000313" key="2">
    <source>
        <dbReference type="Proteomes" id="UP000256977"/>
    </source>
</evidence>
<dbReference type="InterPro" id="IPR036390">
    <property type="entry name" value="WH_DNA-bd_sf"/>
</dbReference>
<dbReference type="Proteomes" id="UP000256977">
    <property type="component" value="Unassembled WGS sequence"/>
</dbReference>
<name>A0A3D9I4Q1_9BACL</name>
<sequence>MGASIRPIGPPRFAVAVHILVGLARSGCNLSSTTIADQVHSHATFMRRILARLAHAGLVEAREGRDGGYRLKLPAEQITLADVFAAIRWDGAEESGSESGSKAEESLYGEVDWNERLDVELIGIMNAMDRQMLDYLRRHTIASLV</sequence>
<dbReference type="AlphaFoldDB" id="A0A3D9I4Q1"/>
<dbReference type="SUPFAM" id="SSF46785">
    <property type="entry name" value="Winged helix' DNA-binding domain"/>
    <property type="match status" value="1"/>
</dbReference>
<reference evidence="1 2" key="1">
    <citation type="submission" date="2018-07" db="EMBL/GenBank/DDBJ databases">
        <title>Genomic Encyclopedia of Type Strains, Phase III (KMG-III): the genomes of soil and plant-associated and newly described type strains.</title>
        <authorList>
            <person name="Whitman W."/>
        </authorList>
    </citation>
    <scope>NUCLEOTIDE SEQUENCE [LARGE SCALE GENOMIC DNA]</scope>
    <source>
        <strain evidence="1 2">CECT 7287</strain>
    </source>
</reference>
<dbReference type="GO" id="GO:0005829">
    <property type="term" value="C:cytosol"/>
    <property type="evidence" value="ECO:0007669"/>
    <property type="project" value="TreeGrafter"/>
</dbReference>
<dbReference type="InterPro" id="IPR030489">
    <property type="entry name" value="TR_Rrf2-type_CS"/>
</dbReference>
<dbReference type="GO" id="GO:0003700">
    <property type="term" value="F:DNA-binding transcription factor activity"/>
    <property type="evidence" value="ECO:0007669"/>
    <property type="project" value="TreeGrafter"/>
</dbReference>
<protein>
    <submittedName>
        <fullName evidence="1">Rrf2 family protein</fullName>
    </submittedName>
</protein>
<dbReference type="InterPro" id="IPR036388">
    <property type="entry name" value="WH-like_DNA-bd_sf"/>
</dbReference>
<dbReference type="Pfam" id="PF02082">
    <property type="entry name" value="Rrf2"/>
    <property type="match status" value="1"/>
</dbReference>
<evidence type="ECO:0000313" key="1">
    <source>
        <dbReference type="EMBL" id="RED56640.1"/>
    </source>
</evidence>
<dbReference type="PROSITE" id="PS51197">
    <property type="entry name" value="HTH_RRF2_2"/>
    <property type="match status" value="1"/>
</dbReference>